<sequence>MKTIEDILTEQRSIVDAAEGRNFTDEEAERYETLEAELKATQRSEEIRKRQTAYEAPNASIAAAVNVATAKQDDTLDRAFEAYLRTGQANSDITELRAQQVGTDSEGGYLVSPGFRQKLVEVQKAFGGLANEVDVFTTERGGDIEYPSLDDTANSGAITAEEAAFADGDDLTGCDRLIWPR</sequence>
<accession>A0A2A7MPF1</accession>
<reference evidence="3 4" key="1">
    <citation type="submission" date="2017-10" db="EMBL/GenBank/DDBJ databases">
        <title>The new phylogeny of genus Mycobacterium.</title>
        <authorList>
            <person name="Tortoli E."/>
            <person name="Trovato A."/>
            <person name="Cirillo D.M."/>
        </authorList>
    </citation>
    <scope>NUCLEOTIDE SEQUENCE [LARGE SCALE GENOMIC DNA]</scope>
    <source>
        <strain evidence="3 4">CCUG37673</strain>
    </source>
</reference>
<dbReference type="InterPro" id="IPR024455">
    <property type="entry name" value="Phage_capsid"/>
</dbReference>
<name>A0A2A7MPF1_MYCAG</name>
<dbReference type="SUPFAM" id="SSF56563">
    <property type="entry name" value="Major capsid protein gp5"/>
    <property type="match status" value="1"/>
</dbReference>
<dbReference type="Proteomes" id="UP000465302">
    <property type="component" value="Unassembled WGS sequence"/>
</dbReference>
<evidence type="ECO:0000313" key="3">
    <source>
        <dbReference type="EMBL" id="PEG33221.1"/>
    </source>
</evidence>
<dbReference type="OrthoDB" id="9806592at2"/>
<comment type="subcellular location">
    <subcellularLocation>
        <location evidence="1">Virion</location>
    </subcellularLocation>
</comment>
<comment type="caution">
    <text evidence="3">The sequence shown here is derived from an EMBL/GenBank/DDBJ whole genome shotgun (WGS) entry which is preliminary data.</text>
</comment>
<organism evidence="3 4">
    <name type="scientific">Mycolicibacterium agri</name>
    <name type="common">Mycobacterium agri</name>
    <dbReference type="NCBI Taxonomy" id="36811"/>
    <lineage>
        <taxon>Bacteria</taxon>
        <taxon>Bacillati</taxon>
        <taxon>Actinomycetota</taxon>
        <taxon>Actinomycetes</taxon>
        <taxon>Mycobacteriales</taxon>
        <taxon>Mycobacteriaceae</taxon>
        <taxon>Mycolicibacterium</taxon>
    </lineage>
</organism>
<evidence type="ECO:0000313" key="2">
    <source>
        <dbReference type="EMBL" id="GFG49450.1"/>
    </source>
</evidence>
<dbReference type="AlphaFoldDB" id="A0A2A7MPF1"/>
<protein>
    <submittedName>
        <fullName evidence="3">Phage major capsid protein</fullName>
    </submittedName>
</protein>
<dbReference type="RefSeq" id="WP_097945060.1">
    <property type="nucleotide sequence ID" value="NZ_BLKS01000001.1"/>
</dbReference>
<dbReference type="EMBL" id="BLKS01000001">
    <property type="protein sequence ID" value="GFG49450.1"/>
    <property type="molecule type" value="Genomic_DNA"/>
</dbReference>
<keyword evidence="4" id="KW-1185">Reference proteome</keyword>
<reference evidence="2 5" key="2">
    <citation type="journal article" date="2019" name="Emerg. Microbes Infect.">
        <title>Comprehensive subspecies identification of 175 nontuberculous mycobacteria species based on 7547 genomic profiles.</title>
        <authorList>
            <person name="Matsumoto Y."/>
            <person name="Kinjo T."/>
            <person name="Motooka D."/>
            <person name="Nabeya D."/>
            <person name="Jung N."/>
            <person name="Uechi K."/>
            <person name="Horii T."/>
            <person name="Iida T."/>
            <person name="Fujita J."/>
            <person name="Nakamura S."/>
        </authorList>
    </citation>
    <scope>NUCLEOTIDE SEQUENCE [LARGE SCALE GENOMIC DNA]</scope>
    <source>
        <strain evidence="2 5">JCM 6377</strain>
    </source>
</reference>
<evidence type="ECO:0000313" key="5">
    <source>
        <dbReference type="Proteomes" id="UP000465302"/>
    </source>
</evidence>
<reference evidence="2" key="3">
    <citation type="submission" date="2020-02" db="EMBL/GenBank/DDBJ databases">
        <authorList>
            <person name="Matsumoto Y."/>
            <person name="Motooka D."/>
            <person name="Nakamura S."/>
        </authorList>
    </citation>
    <scope>NUCLEOTIDE SEQUENCE</scope>
    <source>
        <strain evidence="2">JCM 6377</strain>
    </source>
</reference>
<dbReference type="EMBL" id="PDCP01000132">
    <property type="protein sequence ID" value="PEG33221.1"/>
    <property type="molecule type" value="Genomic_DNA"/>
</dbReference>
<dbReference type="NCBIfam" id="TIGR01554">
    <property type="entry name" value="major_cap_HK97"/>
    <property type="match status" value="1"/>
</dbReference>
<dbReference type="Proteomes" id="UP000220914">
    <property type="component" value="Unassembled WGS sequence"/>
</dbReference>
<evidence type="ECO:0000313" key="4">
    <source>
        <dbReference type="Proteomes" id="UP000220914"/>
    </source>
</evidence>
<gene>
    <name evidence="3" type="ORF">CQY20_31915</name>
    <name evidence="2" type="ORF">MAGR_08910</name>
</gene>
<evidence type="ECO:0000256" key="1">
    <source>
        <dbReference type="ARBA" id="ARBA00004328"/>
    </source>
</evidence>
<proteinExistence type="predicted"/>